<dbReference type="STRING" id="51028.A0A0N4V3E6"/>
<dbReference type="Gene3D" id="1.20.5.170">
    <property type="match status" value="1"/>
</dbReference>
<feature type="compositionally biased region" description="Low complexity" evidence="7">
    <location>
        <begin position="88"/>
        <end position="97"/>
    </location>
</feature>
<dbReference type="PROSITE" id="PS50217">
    <property type="entry name" value="BZIP"/>
    <property type="match status" value="1"/>
</dbReference>
<dbReference type="Pfam" id="PF07716">
    <property type="entry name" value="bZIP_2"/>
    <property type="match status" value="1"/>
</dbReference>
<dbReference type="PANTHER" id="PTHR11988:SF27">
    <property type="entry name" value="GH27708P"/>
    <property type="match status" value="1"/>
</dbReference>
<dbReference type="AlphaFoldDB" id="A0A0N4V3E6"/>
<dbReference type="InterPro" id="IPR046347">
    <property type="entry name" value="bZIP_sf"/>
</dbReference>
<keyword evidence="6" id="KW-0539">Nucleus</keyword>
<evidence type="ECO:0000256" key="6">
    <source>
        <dbReference type="ARBA" id="ARBA00023242"/>
    </source>
</evidence>
<keyword evidence="4" id="KW-0238">DNA-binding</keyword>
<sequence>MPEMAAGMQNLNGFGSTSQDYEGQLKAMSMCWQAFDPSSSYPTANYPSQSATTAAFMPVIKGDQQLPSSTQLQKNPFTTFAQQLTSFGFTPSPTSTPMKKKPTPVPDELKDEAYRERRMKNNESARRSREMRRQKEESTQRRCDQLMHENNLLRAELSLLRSQVDHLKQVLSMTATSQQFVNTGAVELN</sequence>
<dbReference type="SUPFAM" id="SSF57959">
    <property type="entry name" value="Leucine zipper domain"/>
    <property type="match status" value="1"/>
</dbReference>
<dbReference type="CDD" id="cd14695">
    <property type="entry name" value="bZIP_HLF"/>
    <property type="match status" value="1"/>
</dbReference>
<evidence type="ECO:0000313" key="11">
    <source>
        <dbReference type="WBParaSite" id="EVEC_0000457001-mRNA-1"/>
    </source>
</evidence>
<evidence type="ECO:0000256" key="5">
    <source>
        <dbReference type="ARBA" id="ARBA00023163"/>
    </source>
</evidence>
<feature type="domain" description="BZIP" evidence="8">
    <location>
        <begin position="111"/>
        <end position="174"/>
    </location>
</feature>
<feature type="compositionally biased region" description="Basic and acidic residues" evidence="7">
    <location>
        <begin position="107"/>
        <end position="142"/>
    </location>
</feature>
<dbReference type="InterPro" id="IPR040223">
    <property type="entry name" value="PAR_bZIP"/>
</dbReference>
<keyword evidence="5" id="KW-0804">Transcription</keyword>
<proteinExistence type="inferred from homology"/>
<evidence type="ECO:0000256" key="7">
    <source>
        <dbReference type="SAM" id="MobiDB-lite"/>
    </source>
</evidence>
<dbReference type="PANTHER" id="PTHR11988">
    <property type="entry name" value="THYROTROPH EMBRYONIC FACTOR RELATED"/>
    <property type="match status" value="1"/>
</dbReference>
<reference evidence="11" key="1">
    <citation type="submission" date="2017-02" db="UniProtKB">
        <authorList>
            <consortium name="WormBaseParasite"/>
        </authorList>
    </citation>
    <scope>IDENTIFICATION</scope>
</reference>
<name>A0A0N4V3E6_ENTVE</name>
<protein>
    <submittedName>
        <fullName evidence="11">BZIP domain-containing protein</fullName>
    </submittedName>
</protein>
<evidence type="ECO:0000313" key="9">
    <source>
        <dbReference type="EMBL" id="VDD89527.1"/>
    </source>
</evidence>
<dbReference type="WBParaSite" id="EVEC_0000457001-mRNA-1">
    <property type="protein sequence ID" value="EVEC_0000457001-mRNA-1"/>
    <property type="gene ID" value="EVEC_0000457001"/>
</dbReference>
<evidence type="ECO:0000256" key="4">
    <source>
        <dbReference type="ARBA" id="ARBA00023125"/>
    </source>
</evidence>
<dbReference type="GO" id="GO:0005634">
    <property type="term" value="C:nucleus"/>
    <property type="evidence" value="ECO:0007669"/>
    <property type="project" value="UniProtKB-SubCell"/>
</dbReference>
<reference evidence="9 10" key="2">
    <citation type="submission" date="2018-10" db="EMBL/GenBank/DDBJ databases">
        <authorList>
            <consortium name="Pathogen Informatics"/>
        </authorList>
    </citation>
    <scope>NUCLEOTIDE SEQUENCE [LARGE SCALE GENOMIC DNA]</scope>
</reference>
<dbReference type="GO" id="GO:0000981">
    <property type="term" value="F:DNA-binding transcription factor activity, RNA polymerase II-specific"/>
    <property type="evidence" value="ECO:0007669"/>
    <property type="project" value="TreeGrafter"/>
</dbReference>
<comment type="similarity">
    <text evidence="2">Belongs to the bZIP family. NFIL3 subfamily.</text>
</comment>
<dbReference type="OrthoDB" id="6151507at2759"/>
<keyword evidence="3" id="KW-0805">Transcription regulation</keyword>
<evidence type="ECO:0000259" key="8">
    <source>
        <dbReference type="PROSITE" id="PS50217"/>
    </source>
</evidence>
<dbReference type="EMBL" id="UXUI01007812">
    <property type="protein sequence ID" value="VDD89527.1"/>
    <property type="molecule type" value="Genomic_DNA"/>
</dbReference>
<comment type="subcellular location">
    <subcellularLocation>
        <location evidence="1">Nucleus</location>
    </subcellularLocation>
</comment>
<dbReference type="SMART" id="SM00338">
    <property type="entry name" value="BRLZ"/>
    <property type="match status" value="1"/>
</dbReference>
<evidence type="ECO:0000256" key="3">
    <source>
        <dbReference type="ARBA" id="ARBA00023015"/>
    </source>
</evidence>
<organism evidence="11">
    <name type="scientific">Enterobius vermicularis</name>
    <name type="common">Human pinworm</name>
    <dbReference type="NCBI Taxonomy" id="51028"/>
    <lineage>
        <taxon>Eukaryota</taxon>
        <taxon>Metazoa</taxon>
        <taxon>Ecdysozoa</taxon>
        <taxon>Nematoda</taxon>
        <taxon>Chromadorea</taxon>
        <taxon>Rhabditida</taxon>
        <taxon>Spirurina</taxon>
        <taxon>Oxyuridomorpha</taxon>
        <taxon>Oxyuroidea</taxon>
        <taxon>Oxyuridae</taxon>
        <taxon>Enterobius</taxon>
    </lineage>
</organism>
<dbReference type="Proteomes" id="UP000274131">
    <property type="component" value="Unassembled WGS sequence"/>
</dbReference>
<evidence type="ECO:0000256" key="1">
    <source>
        <dbReference type="ARBA" id="ARBA00004123"/>
    </source>
</evidence>
<dbReference type="FunFam" id="1.20.5.170:FF:000025">
    <property type="entry name" value="nuclear factor interleukin-3-regulated protein-like"/>
    <property type="match status" value="1"/>
</dbReference>
<gene>
    <name evidence="9" type="ORF">EVEC_LOCUS4278</name>
</gene>
<dbReference type="GO" id="GO:0000978">
    <property type="term" value="F:RNA polymerase II cis-regulatory region sequence-specific DNA binding"/>
    <property type="evidence" value="ECO:0007669"/>
    <property type="project" value="TreeGrafter"/>
</dbReference>
<accession>A0A0N4V3E6</accession>
<feature type="region of interest" description="Disordered" evidence="7">
    <location>
        <begin position="88"/>
        <end position="142"/>
    </location>
</feature>
<keyword evidence="10" id="KW-1185">Reference proteome</keyword>
<evidence type="ECO:0000256" key="2">
    <source>
        <dbReference type="ARBA" id="ARBA00006079"/>
    </source>
</evidence>
<dbReference type="InterPro" id="IPR004827">
    <property type="entry name" value="bZIP"/>
</dbReference>
<evidence type="ECO:0000313" key="10">
    <source>
        <dbReference type="Proteomes" id="UP000274131"/>
    </source>
</evidence>